<organism evidence="2 3">
    <name type="scientific">Aldrovandia affinis</name>
    <dbReference type="NCBI Taxonomy" id="143900"/>
    <lineage>
        <taxon>Eukaryota</taxon>
        <taxon>Metazoa</taxon>
        <taxon>Chordata</taxon>
        <taxon>Craniata</taxon>
        <taxon>Vertebrata</taxon>
        <taxon>Euteleostomi</taxon>
        <taxon>Actinopterygii</taxon>
        <taxon>Neopterygii</taxon>
        <taxon>Teleostei</taxon>
        <taxon>Notacanthiformes</taxon>
        <taxon>Halosauridae</taxon>
        <taxon>Aldrovandia</taxon>
    </lineage>
</organism>
<keyword evidence="3" id="KW-1185">Reference proteome</keyword>
<dbReference type="EMBL" id="JAINUG010000047">
    <property type="protein sequence ID" value="KAJ8405634.1"/>
    <property type="molecule type" value="Genomic_DNA"/>
</dbReference>
<feature type="region of interest" description="Disordered" evidence="1">
    <location>
        <begin position="86"/>
        <end position="111"/>
    </location>
</feature>
<feature type="region of interest" description="Disordered" evidence="1">
    <location>
        <begin position="43"/>
        <end position="69"/>
    </location>
</feature>
<reference evidence="2" key="1">
    <citation type="journal article" date="2023" name="Science">
        <title>Genome structures resolve the early diversification of teleost fishes.</title>
        <authorList>
            <person name="Parey E."/>
            <person name="Louis A."/>
            <person name="Montfort J."/>
            <person name="Bouchez O."/>
            <person name="Roques C."/>
            <person name="Iampietro C."/>
            <person name="Lluch J."/>
            <person name="Castinel A."/>
            <person name="Donnadieu C."/>
            <person name="Desvignes T."/>
            <person name="Floi Bucao C."/>
            <person name="Jouanno E."/>
            <person name="Wen M."/>
            <person name="Mejri S."/>
            <person name="Dirks R."/>
            <person name="Jansen H."/>
            <person name="Henkel C."/>
            <person name="Chen W.J."/>
            <person name="Zahm M."/>
            <person name="Cabau C."/>
            <person name="Klopp C."/>
            <person name="Thompson A.W."/>
            <person name="Robinson-Rechavi M."/>
            <person name="Braasch I."/>
            <person name="Lecointre G."/>
            <person name="Bobe J."/>
            <person name="Postlethwait J.H."/>
            <person name="Berthelot C."/>
            <person name="Roest Crollius H."/>
            <person name="Guiguen Y."/>
        </authorList>
    </citation>
    <scope>NUCLEOTIDE SEQUENCE</scope>
    <source>
        <strain evidence="2">NC1722</strain>
    </source>
</reference>
<name>A0AAD7SN83_9TELE</name>
<comment type="caution">
    <text evidence="2">The sequence shown here is derived from an EMBL/GenBank/DDBJ whole genome shotgun (WGS) entry which is preliminary data.</text>
</comment>
<evidence type="ECO:0000256" key="1">
    <source>
        <dbReference type="SAM" id="MobiDB-lite"/>
    </source>
</evidence>
<protein>
    <submittedName>
        <fullName evidence="2">Uncharacterized protein</fullName>
    </submittedName>
</protein>
<evidence type="ECO:0000313" key="2">
    <source>
        <dbReference type="EMBL" id="KAJ8405634.1"/>
    </source>
</evidence>
<evidence type="ECO:0000313" key="3">
    <source>
        <dbReference type="Proteomes" id="UP001221898"/>
    </source>
</evidence>
<proteinExistence type="predicted"/>
<gene>
    <name evidence="2" type="ORF">AAFF_G00316140</name>
</gene>
<accession>A0AAD7SN83</accession>
<dbReference type="Proteomes" id="UP001221898">
    <property type="component" value="Unassembled WGS sequence"/>
</dbReference>
<dbReference type="AlphaFoldDB" id="A0AAD7SN83"/>
<sequence>MAPIQARGIQRVGGRGQTLNEVVPGQEPAWRLLVPLMGSANSHPVLPSNGDGKDSQGFAGRTMSGSRTQSLTTVKLKEGSVGRLIVNRKNTSDQPSAAVADDYSQGQRTSK</sequence>